<evidence type="ECO:0000256" key="8">
    <source>
        <dbReference type="ARBA" id="ARBA00023180"/>
    </source>
</evidence>
<feature type="domain" description="Cadherin" evidence="10">
    <location>
        <begin position="1325"/>
        <end position="1432"/>
    </location>
</feature>
<feature type="domain" description="Cadherin" evidence="10">
    <location>
        <begin position="165"/>
        <end position="279"/>
    </location>
</feature>
<proteinExistence type="predicted"/>
<feature type="domain" description="Cadherin" evidence="10">
    <location>
        <begin position="617"/>
        <end position="725"/>
    </location>
</feature>
<feature type="domain" description="Cadherin" evidence="10">
    <location>
        <begin position="505"/>
        <end position="613"/>
    </location>
</feature>
<keyword evidence="5" id="KW-0130">Cell adhesion</keyword>
<keyword evidence="2" id="KW-0812">Transmembrane</keyword>
<dbReference type="EMBL" id="CAJHNH020001352">
    <property type="protein sequence ID" value="CAG5122738.1"/>
    <property type="molecule type" value="Genomic_DNA"/>
</dbReference>
<dbReference type="FunFam" id="2.60.40.60:FF:000002">
    <property type="entry name" value="Protocadherin alpha 2"/>
    <property type="match status" value="1"/>
</dbReference>
<dbReference type="PROSITE" id="PS50268">
    <property type="entry name" value="CADHERIN_2"/>
    <property type="match status" value="15"/>
</dbReference>
<evidence type="ECO:0000256" key="9">
    <source>
        <dbReference type="PROSITE-ProRule" id="PRU00043"/>
    </source>
</evidence>
<evidence type="ECO:0000313" key="12">
    <source>
        <dbReference type="Proteomes" id="UP000678393"/>
    </source>
</evidence>
<keyword evidence="4 9" id="KW-0106">Calcium</keyword>
<dbReference type="FunFam" id="2.60.40.60:FF:000092">
    <property type="entry name" value="Protocadherin 8"/>
    <property type="match status" value="2"/>
</dbReference>
<feature type="domain" description="Cadherin" evidence="10">
    <location>
        <begin position="1431"/>
        <end position="1528"/>
    </location>
</feature>
<evidence type="ECO:0000256" key="6">
    <source>
        <dbReference type="ARBA" id="ARBA00022989"/>
    </source>
</evidence>
<feature type="domain" description="Cadherin" evidence="10">
    <location>
        <begin position="1537"/>
        <end position="1636"/>
    </location>
</feature>
<comment type="caution">
    <text evidence="11">The sequence shown here is derived from an EMBL/GenBank/DDBJ whole genome shotgun (WGS) entry which is preliminary data.</text>
</comment>
<protein>
    <recommendedName>
        <fullName evidence="10">Cadherin domain-containing protein</fullName>
    </recommendedName>
</protein>
<dbReference type="CDD" id="cd11304">
    <property type="entry name" value="Cadherin_repeat"/>
    <property type="match status" value="13"/>
</dbReference>
<dbReference type="InterPro" id="IPR002126">
    <property type="entry name" value="Cadherin-like_dom"/>
</dbReference>
<feature type="non-terminal residue" evidence="11">
    <location>
        <position position="1"/>
    </location>
</feature>
<dbReference type="InterPro" id="IPR050174">
    <property type="entry name" value="Protocadherin/Cadherin-CA"/>
</dbReference>
<feature type="domain" description="Cadherin" evidence="10">
    <location>
        <begin position="86"/>
        <end position="162"/>
    </location>
</feature>
<organism evidence="11 12">
    <name type="scientific">Candidula unifasciata</name>
    <dbReference type="NCBI Taxonomy" id="100452"/>
    <lineage>
        <taxon>Eukaryota</taxon>
        <taxon>Metazoa</taxon>
        <taxon>Spiralia</taxon>
        <taxon>Lophotrochozoa</taxon>
        <taxon>Mollusca</taxon>
        <taxon>Gastropoda</taxon>
        <taxon>Heterobranchia</taxon>
        <taxon>Euthyneura</taxon>
        <taxon>Panpulmonata</taxon>
        <taxon>Eupulmonata</taxon>
        <taxon>Stylommatophora</taxon>
        <taxon>Helicina</taxon>
        <taxon>Helicoidea</taxon>
        <taxon>Geomitridae</taxon>
        <taxon>Candidula</taxon>
    </lineage>
</organism>
<sequence length="1747" mass="192970">MLKAMAASSNTFKCLETGSIIILSLLILSHLVFVLGASETESEADPHRHKRAVEVRVVSAPNVIPENVSSDVTLFNLTSAVPNRNYVVTNNSAGVPALFQVTNGRLTLRSGLPVEQRKLFDYEKFKTFEVTGNATNQTDPTDVVILTIRMTLSDINDEPPVFVNKPKPLYATVATDAPPGTVIFTVTVADADSNPNLVFGIDQATSGDRVVTERFQSKQLDGGTEAQKVYNIITAGSGPFTSGADYTIKITAQDRNTVVGALLVTDNIIVRVGNRPPQFFEQSYKGRIYESTQATSTNWVLEMDSSNKLGIRVLQFQPGNTLSYQLLEQGNRPSQYFDIRAEDNVQRIVNRMPIDYEVTKFFALTIKVTEGSTGLTSTVPITIDIIDENDHYPTFFAPQYTATIREDMAVGMSVLEATASDLDSGLYGEIIFSISNSTSFDVTTRSMNSTFLGTVRVKSPLDFDSDPKPRQFNVIASDKGTPALSTPVQVTVFLQNVNDNPPTIVNTTTTFYLNETTPVGSIVAIIHASDIDGDSVKLYFQGKVAWSEIFTIRESSGQIVLNSSIPRNKDSYLLKVIAVDEDNCCGSIKTGAKTATATFTVNIVGVNINKPNFNECLSYDTTASVKENAPIGTPVIQVRATDPDRGENGVVIYRIETPEANSDRDVFQINSTTGNITVKGTISRETYDFIQLTIVGRNPPSNPLMEGICTFRVSIIDINNNPPTFSQALYTIPLSFSTLPPYIVTRMVATDKDVGANANITYSFGMNDTLALSVFSIDPQTGVIKLVQPLNQSITFYILIVVANDNGKDPYPLTGNTTVNVTISFDRRRPPVWLNDEPDEASYNVTENTPKGYVIATLACQTNSSDTDSKNFDLIRFTDSGVSKMNLSLRNPLDYETQTSYTLSIVCQTLNAEALRAKLLTRIINVVDANDEPPEFVGLDANGRYRGTVSENAQGGETVMSITAGDKDTTVAYKTVTFFLEDKFKDLFQINDLGNNRAEIVTTNGLKLDRENVSQYTLEIVAQDGAPASPPNALNPNLPNTASRYMIVTVADVNDNPPVFPEPLYTFNVSENAPVMSLVGYVTAIDPDEIDQGLDYRFVTNGNTPNAFNIFSITGEIRVAKKLDYENQQEPKKYILTLIAVDSYQLHTATTTVQIYILDENDNRPIFIRNPYRVENAVTEEDKSITRQNPLFLVQVAATDADVDRPQTMRYSLYGSSQSNVNQLFMVDAESGNVSLIGSLDRDIPPYFYTVTIEAKDEIENPLNNFADVLVYPLMTVVAIDRDFGDNGTVNFKVAPDQPEPTLATMFQVSQKGDIYTTGNVTLLDRETLDVSVSEYQSVRRILTIPAKDLDIDPINREMTFNLEGNTSSTKFFTVTTLGTDAAIYVNQAIDYEKDPHVFTFTLRVKGKEPGQENTTQIQVTILDFNDNAPVFNTSPPGRAIANFTATDADEGANAEIEYSIDRATDPRYEYYINATTGVVTTRKRLDREVQELIILRILAIDKGEIPLTGTATLSVTLTDINDNAPSFREKYRPVVISATDPDTREHGPPFGFLVPAGCNVPACNFFTLTVNDEGDGGNRTATITTSTRFDREAMKYYYLPIVMYDMDGKPGSMTATNTFTIIIGDENDNTLEPGHQNIYIYNYEGQFKNTEIGRVYVDDKDDWDLPDKTFTYVSPDNLKDYFSVNEQTGMITMKPDVPPNTANNPYQFRVNVFDKKFEKTVTSTVSVIIQLITDESVRKSGGVRLE</sequence>
<comment type="subcellular location">
    <subcellularLocation>
        <location evidence="1">Membrane</location>
        <topology evidence="1">Single-pass membrane protein</topology>
    </subcellularLocation>
</comment>
<evidence type="ECO:0000256" key="1">
    <source>
        <dbReference type="ARBA" id="ARBA00004167"/>
    </source>
</evidence>
<keyword evidence="6" id="KW-1133">Transmembrane helix</keyword>
<name>A0A8S3Z341_9EUPU</name>
<feature type="domain" description="Cadherin" evidence="10">
    <location>
        <begin position="396"/>
        <end position="504"/>
    </location>
</feature>
<keyword evidence="7" id="KW-0472">Membrane</keyword>
<dbReference type="Proteomes" id="UP000678393">
    <property type="component" value="Unassembled WGS sequence"/>
</dbReference>
<evidence type="ECO:0000256" key="4">
    <source>
        <dbReference type="ARBA" id="ARBA00022837"/>
    </source>
</evidence>
<dbReference type="InterPro" id="IPR015919">
    <property type="entry name" value="Cadherin-like_sf"/>
</dbReference>
<dbReference type="SMART" id="SM00112">
    <property type="entry name" value="CA"/>
    <property type="match status" value="12"/>
</dbReference>
<feature type="domain" description="Cadherin" evidence="10">
    <location>
        <begin position="726"/>
        <end position="833"/>
    </location>
</feature>
<dbReference type="GO" id="GO:0007156">
    <property type="term" value="P:homophilic cell adhesion via plasma membrane adhesion molecules"/>
    <property type="evidence" value="ECO:0007669"/>
    <property type="project" value="InterPro"/>
</dbReference>
<feature type="domain" description="Cadherin" evidence="10">
    <location>
        <begin position="941"/>
        <end position="1060"/>
    </location>
</feature>
<feature type="domain" description="Cadherin" evidence="10">
    <location>
        <begin position="1170"/>
        <end position="1303"/>
    </location>
</feature>
<evidence type="ECO:0000259" key="10">
    <source>
        <dbReference type="PROSITE" id="PS50268"/>
    </source>
</evidence>
<evidence type="ECO:0000256" key="5">
    <source>
        <dbReference type="ARBA" id="ARBA00022889"/>
    </source>
</evidence>
<evidence type="ECO:0000256" key="3">
    <source>
        <dbReference type="ARBA" id="ARBA00022737"/>
    </source>
</evidence>
<keyword evidence="12" id="KW-1185">Reference proteome</keyword>
<feature type="domain" description="Cadherin" evidence="10">
    <location>
        <begin position="1645"/>
        <end position="1732"/>
    </location>
</feature>
<dbReference type="GO" id="GO:0005509">
    <property type="term" value="F:calcium ion binding"/>
    <property type="evidence" value="ECO:0007669"/>
    <property type="project" value="UniProtKB-UniRule"/>
</dbReference>
<dbReference type="PRINTS" id="PR00205">
    <property type="entry name" value="CADHERIN"/>
</dbReference>
<dbReference type="Gene3D" id="2.60.40.60">
    <property type="entry name" value="Cadherins"/>
    <property type="match status" value="15"/>
</dbReference>
<evidence type="ECO:0000256" key="2">
    <source>
        <dbReference type="ARBA" id="ARBA00022692"/>
    </source>
</evidence>
<dbReference type="PANTHER" id="PTHR24028:SF146">
    <property type="entry name" value="CADHERIN 96CB, ISOFORM D-RELATED"/>
    <property type="match status" value="1"/>
</dbReference>
<feature type="domain" description="Cadherin" evidence="10">
    <location>
        <begin position="837"/>
        <end position="936"/>
    </location>
</feature>
<feature type="domain" description="Cadherin" evidence="10">
    <location>
        <begin position="280"/>
        <end position="395"/>
    </location>
</feature>
<gene>
    <name evidence="11" type="ORF">CUNI_LOCUS8296</name>
</gene>
<keyword evidence="8" id="KW-0325">Glycoprotein</keyword>
<dbReference type="GO" id="GO:0005886">
    <property type="term" value="C:plasma membrane"/>
    <property type="evidence" value="ECO:0007669"/>
    <property type="project" value="InterPro"/>
</dbReference>
<dbReference type="OrthoDB" id="6079678at2759"/>
<evidence type="ECO:0000313" key="11">
    <source>
        <dbReference type="EMBL" id="CAG5122738.1"/>
    </source>
</evidence>
<dbReference type="SUPFAM" id="SSF49313">
    <property type="entry name" value="Cadherin-like"/>
    <property type="match status" value="14"/>
</dbReference>
<reference evidence="11" key="1">
    <citation type="submission" date="2021-04" db="EMBL/GenBank/DDBJ databases">
        <authorList>
            <consortium name="Molecular Ecology Group"/>
        </authorList>
    </citation>
    <scope>NUCLEOTIDE SEQUENCE</scope>
</reference>
<feature type="domain" description="Cadherin" evidence="10">
    <location>
        <begin position="1061"/>
        <end position="1167"/>
    </location>
</feature>
<dbReference type="InterPro" id="IPR020894">
    <property type="entry name" value="Cadherin_CS"/>
</dbReference>
<accession>A0A8S3Z341</accession>
<evidence type="ECO:0000256" key="7">
    <source>
        <dbReference type="ARBA" id="ARBA00023136"/>
    </source>
</evidence>
<dbReference type="PANTHER" id="PTHR24028">
    <property type="entry name" value="CADHERIN-87A"/>
    <property type="match status" value="1"/>
</dbReference>
<dbReference type="PROSITE" id="PS00232">
    <property type="entry name" value="CADHERIN_1"/>
    <property type="match status" value="4"/>
</dbReference>
<dbReference type="Pfam" id="PF00028">
    <property type="entry name" value="Cadherin"/>
    <property type="match status" value="7"/>
</dbReference>
<keyword evidence="3" id="KW-0677">Repeat</keyword>